<keyword evidence="3" id="KW-1185">Reference proteome</keyword>
<gene>
    <name evidence="2" type="ORF">AFUS01_LOCUS29720</name>
</gene>
<sequence length="87" mass="10047">MTVFNELFQSCDQNCGKRLSYSLQELFTIFIPVIIYGVIPFLTVAFIAMPDKIFSVYIFIPKENKTFEIFLICSAIDGVYQMFPITL</sequence>
<name>A0A8J2LAZ3_9HEXA</name>
<reference evidence="2" key="1">
    <citation type="submission" date="2021-06" db="EMBL/GenBank/DDBJ databases">
        <authorList>
            <person name="Hodson N. C."/>
            <person name="Mongue J. A."/>
            <person name="Jaron S. K."/>
        </authorList>
    </citation>
    <scope>NUCLEOTIDE SEQUENCE</scope>
</reference>
<evidence type="ECO:0000313" key="3">
    <source>
        <dbReference type="Proteomes" id="UP000708208"/>
    </source>
</evidence>
<dbReference type="EMBL" id="CAJVCH010444047">
    <property type="protein sequence ID" value="CAG7819259.1"/>
    <property type="molecule type" value="Genomic_DNA"/>
</dbReference>
<keyword evidence="1" id="KW-0812">Transmembrane</keyword>
<protein>
    <submittedName>
        <fullName evidence="2">Uncharacterized protein</fullName>
    </submittedName>
</protein>
<feature type="non-terminal residue" evidence="2">
    <location>
        <position position="1"/>
    </location>
</feature>
<feature type="transmembrane region" description="Helical" evidence="1">
    <location>
        <begin position="26"/>
        <end position="49"/>
    </location>
</feature>
<organism evidence="2 3">
    <name type="scientific">Allacma fusca</name>
    <dbReference type="NCBI Taxonomy" id="39272"/>
    <lineage>
        <taxon>Eukaryota</taxon>
        <taxon>Metazoa</taxon>
        <taxon>Ecdysozoa</taxon>
        <taxon>Arthropoda</taxon>
        <taxon>Hexapoda</taxon>
        <taxon>Collembola</taxon>
        <taxon>Symphypleona</taxon>
        <taxon>Sminthuridae</taxon>
        <taxon>Allacma</taxon>
    </lineage>
</organism>
<evidence type="ECO:0000313" key="2">
    <source>
        <dbReference type="EMBL" id="CAG7819259.1"/>
    </source>
</evidence>
<keyword evidence="1" id="KW-0472">Membrane</keyword>
<proteinExistence type="predicted"/>
<accession>A0A8J2LAZ3</accession>
<keyword evidence="1" id="KW-1133">Transmembrane helix</keyword>
<evidence type="ECO:0000256" key="1">
    <source>
        <dbReference type="SAM" id="Phobius"/>
    </source>
</evidence>
<dbReference type="AlphaFoldDB" id="A0A8J2LAZ3"/>
<comment type="caution">
    <text evidence="2">The sequence shown here is derived from an EMBL/GenBank/DDBJ whole genome shotgun (WGS) entry which is preliminary data.</text>
</comment>
<dbReference type="Proteomes" id="UP000708208">
    <property type="component" value="Unassembled WGS sequence"/>
</dbReference>